<proteinExistence type="predicted"/>
<protein>
    <submittedName>
        <fullName evidence="1">Uncharacterized protein</fullName>
    </submittedName>
</protein>
<organism evidence="1 2">
    <name type="scientific">Hygrophoropsis aurantiaca</name>
    <dbReference type="NCBI Taxonomy" id="72124"/>
    <lineage>
        <taxon>Eukaryota</taxon>
        <taxon>Fungi</taxon>
        <taxon>Dikarya</taxon>
        <taxon>Basidiomycota</taxon>
        <taxon>Agaricomycotina</taxon>
        <taxon>Agaricomycetes</taxon>
        <taxon>Agaricomycetidae</taxon>
        <taxon>Boletales</taxon>
        <taxon>Coniophorineae</taxon>
        <taxon>Hygrophoropsidaceae</taxon>
        <taxon>Hygrophoropsis</taxon>
    </lineage>
</organism>
<gene>
    <name evidence="1" type="ORF">BJ138DRAFT_1107201</name>
</gene>
<evidence type="ECO:0000313" key="1">
    <source>
        <dbReference type="EMBL" id="KAH7903990.1"/>
    </source>
</evidence>
<sequence length="412" mass="45368">MPKASNTQETPMARLAATRAAQKQVKNDDINSASQASESEKRPERKAMTKAKNKAVWLDTKAPTRKRAASSVPQPDKVKQPRKELQNDPDESHNVEAMRNVSQKQSDNDYDNIPAKLQSKVHKAASKRQHKLTNTVSDLPADADEGDDRADSEAGDSYKPDDSDRSEVLSGDDGLEVLEGKPSKLKEMLQKEIPHFSSVKHKPANNVSQRKSRSASRSGDDGISISSDVPSQWAHSRSSSAAVSDRSFATDPPSELEDTTHYRKRPAEIKQEKKRSTLGVPARSQKSKRALARDLEKPKWKDTASKDTASGFSDTIPSVDSDSDVQVGITLAAGSQLGKRGEAELQWPETSRLQYNHDGKVNLNSQKPHVQNILRESISGLHKYILFENAYPSYQDKPKITADILLAATEGA</sequence>
<accession>A0ACB7ZSE1</accession>
<reference evidence="1" key="1">
    <citation type="journal article" date="2021" name="New Phytol.">
        <title>Evolutionary innovations through gain and loss of genes in the ectomycorrhizal Boletales.</title>
        <authorList>
            <person name="Wu G."/>
            <person name="Miyauchi S."/>
            <person name="Morin E."/>
            <person name="Kuo A."/>
            <person name="Drula E."/>
            <person name="Varga T."/>
            <person name="Kohler A."/>
            <person name="Feng B."/>
            <person name="Cao Y."/>
            <person name="Lipzen A."/>
            <person name="Daum C."/>
            <person name="Hundley H."/>
            <person name="Pangilinan J."/>
            <person name="Johnson J."/>
            <person name="Barry K."/>
            <person name="LaButti K."/>
            <person name="Ng V."/>
            <person name="Ahrendt S."/>
            <person name="Min B."/>
            <person name="Choi I.G."/>
            <person name="Park H."/>
            <person name="Plett J.M."/>
            <person name="Magnuson J."/>
            <person name="Spatafora J.W."/>
            <person name="Nagy L.G."/>
            <person name="Henrissat B."/>
            <person name="Grigoriev I.V."/>
            <person name="Yang Z.L."/>
            <person name="Xu J."/>
            <person name="Martin F.M."/>
        </authorList>
    </citation>
    <scope>NUCLEOTIDE SEQUENCE</scope>
    <source>
        <strain evidence="1">ATCC 28755</strain>
    </source>
</reference>
<dbReference type="EMBL" id="MU268661">
    <property type="protein sequence ID" value="KAH7903990.1"/>
    <property type="molecule type" value="Genomic_DNA"/>
</dbReference>
<feature type="non-terminal residue" evidence="1">
    <location>
        <position position="412"/>
    </location>
</feature>
<comment type="caution">
    <text evidence="1">The sequence shown here is derived from an EMBL/GenBank/DDBJ whole genome shotgun (WGS) entry which is preliminary data.</text>
</comment>
<dbReference type="Proteomes" id="UP000790377">
    <property type="component" value="Unassembled WGS sequence"/>
</dbReference>
<name>A0ACB7ZSE1_9AGAM</name>
<evidence type="ECO:0000313" key="2">
    <source>
        <dbReference type="Proteomes" id="UP000790377"/>
    </source>
</evidence>
<keyword evidence="2" id="KW-1185">Reference proteome</keyword>